<reference evidence="2 3" key="1">
    <citation type="journal article" date="2016" name="Nat. Commun.">
        <title>Thousands of microbial genomes shed light on interconnected biogeochemical processes in an aquifer system.</title>
        <authorList>
            <person name="Anantharaman K."/>
            <person name="Brown C.T."/>
            <person name="Hug L.A."/>
            <person name="Sharon I."/>
            <person name="Castelle C.J."/>
            <person name="Probst A.J."/>
            <person name="Thomas B.C."/>
            <person name="Singh A."/>
            <person name="Wilkins M.J."/>
            <person name="Karaoz U."/>
            <person name="Brodie E.L."/>
            <person name="Williams K.H."/>
            <person name="Hubbard S.S."/>
            <person name="Banfield J.F."/>
        </authorList>
    </citation>
    <scope>NUCLEOTIDE SEQUENCE [LARGE SCALE GENOMIC DNA]</scope>
</reference>
<dbReference type="STRING" id="1798371.A2W14_04735"/>
<dbReference type="InterPro" id="IPR029057">
    <property type="entry name" value="PRTase-like"/>
</dbReference>
<name>A0A1F5YUC1_9BACT</name>
<dbReference type="CDD" id="cd06223">
    <property type="entry name" value="PRTases_typeI"/>
    <property type="match status" value="1"/>
</dbReference>
<comment type="caution">
    <text evidence="2">The sequence shown here is derived from an EMBL/GenBank/DDBJ whole genome shotgun (WGS) entry which is preliminary data.</text>
</comment>
<organism evidence="2 3">
    <name type="scientific">Candidatus Gottesmanbacteria bacterium RBG_16_37_8</name>
    <dbReference type="NCBI Taxonomy" id="1798371"/>
    <lineage>
        <taxon>Bacteria</taxon>
        <taxon>Candidatus Gottesmaniibacteriota</taxon>
    </lineage>
</organism>
<dbReference type="Gene3D" id="3.40.50.2020">
    <property type="match status" value="1"/>
</dbReference>
<dbReference type="InterPro" id="IPR000836">
    <property type="entry name" value="PRTase_dom"/>
</dbReference>
<evidence type="ECO:0000259" key="1">
    <source>
        <dbReference type="Pfam" id="PF00156"/>
    </source>
</evidence>
<feature type="domain" description="Phosphoribosyltransferase" evidence="1">
    <location>
        <begin position="8"/>
        <end position="180"/>
    </location>
</feature>
<evidence type="ECO:0000313" key="2">
    <source>
        <dbReference type="EMBL" id="OGG03821.1"/>
    </source>
</evidence>
<protein>
    <recommendedName>
        <fullName evidence="1">Phosphoribosyltransferase domain-containing protein</fullName>
    </recommendedName>
</protein>
<dbReference type="Proteomes" id="UP000176665">
    <property type="component" value="Unassembled WGS sequence"/>
</dbReference>
<dbReference type="Pfam" id="PF00156">
    <property type="entry name" value="Pribosyltran"/>
    <property type="match status" value="1"/>
</dbReference>
<dbReference type="EMBL" id="MFJA01000012">
    <property type="protein sequence ID" value="OGG03821.1"/>
    <property type="molecule type" value="Genomic_DNA"/>
</dbReference>
<dbReference type="Gene3D" id="3.30.1310.20">
    <property type="entry name" value="PRTase-like"/>
    <property type="match status" value="1"/>
</dbReference>
<dbReference type="AlphaFoldDB" id="A0A1F5YUC1"/>
<gene>
    <name evidence="2" type="ORF">A2W14_04735</name>
</gene>
<evidence type="ECO:0000313" key="3">
    <source>
        <dbReference type="Proteomes" id="UP000176665"/>
    </source>
</evidence>
<accession>A0A1F5YUC1</accession>
<proteinExistence type="predicted"/>
<dbReference type="SUPFAM" id="SSF53271">
    <property type="entry name" value="PRTase-like"/>
    <property type="match status" value="1"/>
</dbReference>
<sequence length="216" mass="24341">MFQNRQSAGRQLAERLEEYRNNKETIVLAIPRGGVVVGKGICEELNLPLEAVSVKKLGAPFNPELAIGAVAMGGNRYIDWEMIKRINVDSQYLDPEVKSKLKETEERVKKYKIKLEHLLNFSNFILTDDGVATGATTKAALSVIVNLKITSNKKKKIILAVPVISNEVSRQLEKEVSKLIAIEKALDFGAVGQFYNEFHQIDDKEVVEILEKLRRY</sequence>